<dbReference type="Gene3D" id="3.40.50.620">
    <property type="entry name" value="HUPs"/>
    <property type="match status" value="1"/>
</dbReference>
<dbReference type="SUPFAM" id="SSF52402">
    <property type="entry name" value="Adenine nucleotide alpha hydrolases-like"/>
    <property type="match status" value="1"/>
</dbReference>
<evidence type="ECO:0000259" key="2">
    <source>
        <dbReference type="Pfam" id="PF00582"/>
    </source>
</evidence>
<dbReference type="PRINTS" id="PR01438">
    <property type="entry name" value="UNVRSLSTRESS"/>
</dbReference>
<dbReference type="Proteomes" id="UP000607197">
    <property type="component" value="Unassembled WGS sequence"/>
</dbReference>
<name>A0A830F5C8_9EURY</name>
<dbReference type="Pfam" id="PF00582">
    <property type="entry name" value="Usp"/>
    <property type="match status" value="1"/>
</dbReference>
<comment type="caution">
    <text evidence="3">The sequence shown here is derived from an EMBL/GenBank/DDBJ whole genome shotgun (WGS) entry which is preliminary data.</text>
</comment>
<evidence type="ECO:0000313" key="3">
    <source>
        <dbReference type="EMBL" id="GGL64982.1"/>
    </source>
</evidence>
<dbReference type="CDD" id="cd00293">
    <property type="entry name" value="USP-like"/>
    <property type="match status" value="1"/>
</dbReference>
<accession>A0A830F5C8</accession>
<gene>
    <name evidence="3" type="ORF">GCM10009039_23680</name>
</gene>
<keyword evidence="4" id="KW-1185">Reference proteome</keyword>
<protein>
    <submittedName>
        <fullName evidence="3">Universal stress protein UspA</fullName>
    </submittedName>
</protein>
<dbReference type="EMBL" id="BMPG01000003">
    <property type="protein sequence ID" value="GGL64982.1"/>
    <property type="molecule type" value="Genomic_DNA"/>
</dbReference>
<feature type="domain" description="UspA" evidence="2">
    <location>
        <begin position="1"/>
        <end position="141"/>
    </location>
</feature>
<reference evidence="3" key="1">
    <citation type="journal article" date="2014" name="Int. J. Syst. Evol. Microbiol.">
        <title>Complete genome sequence of Corynebacterium casei LMG S-19264T (=DSM 44701T), isolated from a smear-ripened cheese.</title>
        <authorList>
            <consortium name="US DOE Joint Genome Institute (JGI-PGF)"/>
            <person name="Walter F."/>
            <person name="Albersmeier A."/>
            <person name="Kalinowski J."/>
            <person name="Ruckert C."/>
        </authorList>
    </citation>
    <scope>NUCLEOTIDE SEQUENCE</scope>
    <source>
        <strain evidence="3">JCM 19596</strain>
    </source>
</reference>
<evidence type="ECO:0000313" key="4">
    <source>
        <dbReference type="Proteomes" id="UP000607197"/>
    </source>
</evidence>
<dbReference type="AlphaFoldDB" id="A0A830F5C8"/>
<dbReference type="OrthoDB" id="105697at2157"/>
<organism evidence="3 4">
    <name type="scientific">Halocalculus aciditolerans</name>
    <dbReference type="NCBI Taxonomy" id="1383812"/>
    <lineage>
        <taxon>Archaea</taxon>
        <taxon>Methanobacteriati</taxon>
        <taxon>Methanobacteriota</taxon>
        <taxon>Stenosarchaea group</taxon>
        <taxon>Halobacteria</taxon>
        <taxon>Halobacteriales</taxon>
        <taxon>Halobacteriaceae</taxon>
        <taxon>Halocalculus</taxon>
    </lineage>
</organism>
<dbReference type="PANTHER" id="PTHR46268:SF6">
    <property type="entry name" value="UNIVERSAL STRESS PROTEIN UP12"/>
    <property type="match status" value="1"/>
</dbReference>
<dbReference type="InterPro" id="IPR014729">
    <property type="entry name" value="Rossmann-like_a/b/a_fold"/>
</dbReference>
<dbReference type="PANTHER" id="PTHR46268">
    <property type="entry name" value="STRESS RESPONSE PROTEIN NHAX"/>
    <property type="match status" value="1"/>
</dbReference>
<comment type="similarity">
    <text evidence="1">Belongs to the universal stress protein A family.</text>
</comment>
<sequence length="146" mass="15421">MYDRILVATDGSEHALAAAREALGLAETHDAIVYALYVVETSTSWLAVSKNEVTDALRDVGIDAGKTALADVESLAADRDVDLVTELGEGSADEEILAYAAEIDADLAVMGTHGREGVRRRLVGSVAERVVRDAPMPVLTVNAQDA</sequence>
<evidence type="ECO:0000256" key="1">
    <source>
        <dbReference type="ARBA" id="ARBA00008791"/>
    </source>
</evidence>
<dbReference type="RefSeq" id="WP_188979203.1">
    <property type="nucleotide sequence ID" value="NZ_BMPG01000003.1"/>
</dbReference>
<dbReference type="InterPro" id="IPR006015">
    <property type="entry name" value="Universal_stress_UspA"/>
</dbReference>
<dbReference type="InterPro" id="IPR006016">
    <property type="entry name" value="UspA"/>
</dbReference>
<proteinExistence type="inferred from homology"/>
<reference evidence="3" key="2">
    <citation type="submission" date="2020-09" db="EMBL/GenBank/DDBJ databases">
        <authorList>
            <person name="Sun Q."/>
            <person name="Ohkuma M."/>
        </authorList>
    </citation>
    <scope>NUCLEOTIDE SEQUENCE</scope>
    <source>
        <strain evidence="3">JCM 19596</strain>
    </source>
</reference>